<gene>
    <name evidence="2" type="ORF">OXX778_LOCUS13605</name>
</gene>
<accession>A0A814CMM9</accession>
<keyword evidence="1" id="KW-0472">Membrane</keyword>
<comment type="caution">
    <text evidence="2">The sequence shown here is derived from an EMBL/GenBank/DDBJ whole genome shotgun (WGS) entry which is preliminary data.</text>
</comment>
<evidence type="ECO:0000313" key="3">
    <source>
        <dbReference type="Proteomes" id="UP000663879"/>
    </source>
</evidence>
<reference evidence="2" key="1">
    <citation type="submission" date="2021-02" db="EMBL/GenBank/DDBJ databases">
        <authorList>
            <person name="Nowell W R."/>
        </authorList>
    </citation>
    <scope>NUCLEOTIDE SEQUENCE</scope>
    <source>
        <strain evidence="2">Ploen Becks lab</strain>
    </source>
</reference>
<dbReference type="AlphaFoldDB" id="A0A814CMM9"/>
<feature type="transmembrane region" description="Helical" evidence="1">
    <location>
        <begin position="48"/>
        <end position="68"/>
    </location>
</feature>
<protein>
    <submittedName>
        <fullName evidence="2">Uncharacterized protein</fullName>
    </submittedName>
</protein>
<sequence length="86" mass="9469">MKEKLGQKIARIQSQAKLEIKKKKNQKKIILGVEKEFLELEAVPVVKGVAVVAVGVVVSVVVALVVLVGEVERKKVRTEVAKIVRK</sequence>
<keyword evidence="1" id="KW-1133">Transmembrane helix</keyword>
<keyword evidence="3" id="KW-1185">Reference proteome</keyword>
<proteinExistence type="predicted"/>
<dbReference type="Proteomes" id="UP000663879">
    <property type="component" value="Unassembled WGS sequence"/>
</dbReference>
<dbReference type="EMBL" id="CAJNOC010002643">
    <property type="protein sequence ID" value="CAF0944437.1"/>
    <property type="molecule type" value="Genomic_DNA"/>
</dbReference>
<keyword evidence="1" id="KW-0812">Transmembrane</keyword>
<evidence type="ECO:0000256" key="1">
    <source>
        <dbReference type="SAM" id="Phobius"/>
    </source>
</evidence>
<evidence type="ECO:0000313" key="2">
    <source>
        <dbReference type="EMBL" id="CAF0944437.1"/>
    </source>
</evidence>
<name>A0A814CMM9_9BILA</name>
<organism evidence="2 3">
    <name type="scientific">Brachionus calyciflorus</name>
    <dbReference type="NCBI Taxonomy" id="104777"/>
    <lineage>
        <taxon>Eukaryota</taxon>
        <taxon>Metazoa</taxon>
        <taxon>Spiralia</taxon>
        <taxon>Gnathifera</taxon>
        <taxon>Rotifera</taxon>
        <taxon>Eurotatoria</taxon>
        <taxon>Monogononta</taxon>
        <taxon>Pseudotrocha</taxon>
        <taxon>Ploima</taxon>
        <taxon>Brachionidae</taxon>
        <taxon>Brachionus</taxon>
    </lineage>
</organism>